<dbReference type="RefSeq" id="WP_193996116.1">
    <property type="nucleotide sequence ID" value="NZ_JADEXP010000396.1"/>
</dbReference>
<comment type="caution">
    <text evidence="1">The sequence shown here is derived from an EMBL/GenBank/DDBJ whole genome shotgun (WGS) entry which is preliminary data.</text>
</comment>
<proteinExistence type="predicted"/>
<dbReference type="Proteomes" id="UP000615026">
    <property type="component" value="Unassembled WGS sequence"/>
</dbReference>
<accession>A0A929FA74</accession>
<evidence type="ECO:0000313" key="1">
    <source>
        <dbReference type="EMBL" id="MBE9070235.1"/>
    </source>
</evidence>
<reference evidence="1" key="1">
    <citation type="submission" date="2020-10" db="EMBL/GenBank/DDBJ databases">
        <authorList>
            <person name="Castelo-Branco R."/>
            <person name="Eusebio N."/>
            <person name="Adriana R."/>
            <person name="Vieira A."/>
            <person name="Brugerolle De Fraissinette N."/>
            <person name="Rezende De Castro R."/>
            <person name="Schneider M.P."/>
            <person name="Vasconcelos V."/>
            <person name="Leao P.N."/>
        </authorList>
    </citation>
    <scope>NUCLEOTIDE SEQUENCE</scope>
    <source>
        <strain evidence="1">LEGE 11479</strain>
    </source>
</reference>
<sequence>MKDGEYANASAIDSLPRYQVVNTGVVNIGIVNLDLAPGGEALTRPGFETQG</sequence>
<dbReference type="AlphaFoldDB" id="A0A929FA74"/>
<name>A0A929FA74_LEPEC</name>
<evidence type="ECO:0000313" key="2">
    <source>
        <dbReference type="Proteomes" id="UP000615026"/>
    </source>
</evidence>
<dbReference type="EMBL" id="JADEXP010000396">
    <property type="protein sequence ID" value="MBE9070235.1"/>
    <property type="molecule type" value="Genomic_DNA"/>
</dbReference>
<gene>
    <name evidence="1" type="ORF">IQ260_26695</name>
</gene>
<keyword evidence="2" id="KW-1185">Reference proteome</keyword>
<protein>
    <submittedName>
        <fullName evidence="1">Uncharacterized protein</fullName>
    </submittedName>
</protein>
<organism evidence="1 2">
    <name type="scientific">Leptolyngbya cf. ectocarpi LEGE 11479</name>
    <dbReference type="NCBI Taxonomy" id="1828722"/>
    <lineage>
        <taxon>Bacteria</taxon>
        <taxon>Bacillati</taxon>
        <taxon>Cyanobacteriota</taxon>
        <taxon>Cyanophyceae</taxon>
        <taxon>Leptolyngbyales</taxon>
        <taxon>Leptolyngbyaceae</taxon>
        <taxon>Leptolyngbya group</taxon>
        <taxon>Leptolyngbya</taxon>
    </lineage>
</organism>